<dbReference type="EMBL" id="CACVAP010000082">
    <property type="protein sequence ID" value="CAA6815271.1"/>
    <property type="molecule type" value="Genomic_DNA"/>
</dbReference>
<dbReference type="Gene3D" id="3.40.50.300">
    <property type="entry name" value="P-loop containing nucleotide triphosphate hydrolases"/>
    <property type="match status" value="1"/>
</dbReference>
<feature type="domain" description="AAA+ ATPase" evidence="2">
    <location>
        <begin position="157"/>
        <end position="318"/>
    </location>
</feature>
<reference evidence="3" key="1">
    <citation type="submission" date="2020-01" db="EMBL/GenBank/DDBJ databases">
        <authorList>
            <person name="Meier V. D."/>
            <person name="Meier V D."/>
        </authorList>
    </citation>
    <scope>NUCLEOTIDE SEQUENCE</scope>
    <source>
        <strain evidence="3">HLG_WM_MAG_06</strain>
    </source>
</reference>
<dbReference type="GO" id="GO:0005737">
    <property type="term" value="C:cytoplasm"/>
    <property type="evidence" value="ECO:0007669"/>
    <property type="project" value="InterPro"/>
</dbReference>
<accession>A0A6S6T3A6</accession>
<organism evidence="3">
    <name type="scientific">uncultured Sulfurovum sp</name>
    <dbReference type="NCBI Taxonomy" id="269237"/>
    <lineage>
        <taxon>Bacteria</taxon>
        <taxon>Pseudomonadati</taxon>
        <taxon>Campylobacterota</taxon>
        <taxon>Epsilonproteobacteria</taxon>
        <taxon>Campylobacterales</taxon>
        <taxon>Sulfurovaceae</taxon>
        <taxon>Sulfurovum</taxon>
        <taxon>environmental samples</taxon>
    </lineage>
</organism>
<dbReference type="SMART" id="SM00382">
    <property type="entry name" value="AAA"/>
    <property type="match status" value="1"/>
</dbReference>
<dbReference type="SUPFAM" id="SSF52540">
    <property type="entry name" value="P-loop containing nucleoside triphosphate hydrolases"/>
    <property type="match status" value="1"/>
</dbReference>
<dbReference type="GO" id="GO:0005524">
    <property type="term" value="F:ATP binding"/>
    <property type="evidence" value="ECO:0007669"/>
    <property type="project" value="InterPro"/>
</dbReference>
<name>A0A6S6T3A6_9BACT</name>
<dbReference type="AlphaFoldDB" id="A0A6S6T3A6"/>
<dbReference type="InterPro" id="IPR003593">
    <property type="entry name" value="AAA+_ATPase"/>
</dbReference>
<dbReference type="PANTHER" id="PTHR30486:SF6">
    <property type="entry name" value="TYPE IV PILUS RETRACTATION ATPASE PILT"/>
    <property type="match status" value="1"/>
</dbReference>
<evidence type="ECO:0000259" key="2">
    <source>
        <dbReference type="SMART" id="SM00382"/>
    </source>
</evidence>
<sequence>MSHNPTASSTETSQQRLIKKIKIELGSLCLQALENPNVIEIMLNSDGTLWIEELGKPIVHVGSMQENKVKALLGTIASYLNTTITSANPILECELPIDGSRFEGLLPPIVNKPTFTIRKKASQIFTLEEYYHQKVLSQEQYFQIKKAIYNPEDTKQSKKNILIVGGTGSGKTTLANAIIDGIVQQTPNDRVVIIEDTAEIQCAAKNAVILRTSDKVNMLMLLRATMRLRPDRILVGEVRGAEALDLLKSWNTGHSGGVATIHANSARAGLTRLELLISEATTAPMQTLIAEAINIIIFISKTTHGRKIKEVIEITGYDEFKKEYIIQEHSLKHID</sequence>
<evidence type="ECO:0000313" key="3">
    <source>
        <dbReference type="EMBL" id="CAA6815271.1"/>
    </source>
</evidence>
<proteinExistence type="inferred from homology"/>
<evidence type="ECO:0000256" key="1">
    <source>
        <dbReference type="ARBA" id="ARBA00006611"/>
    </source>
</evidence>
<dbReference type="InterPro" id="IPR014149">
    <property type="entry name" value="Conjug-transfer_TrbB"/>
</dbReference>
<dbReference type="NCBIfam" id="TIGR02782">
    <property type="entry name" value="TrbB_P"/>
    <property type="match status" value="1"/>
</dbReference>
<dbReference type="Gene3D" id="3.30.450.90">
    <property type="match status" value="1"/>
</dbReference>
<dbReference type="InterPro" id="IPR050921">
    <property type="entry name" value="T4SS_GSP_E_ATPase"/>
</dbReference>
<dbReference type="GO" id="GO:0016887">
    <property type="term" value="F:ATP hydrolysis activity"/>
    <property type="evidence" value="ECO:0007669"/>
    <property type="project" value="InterPro"/>
</dbReference>
<dbReference type="Pfam" id="PF00437">
    <property type="entry name" value="T2SSE"/>
    <property type="match status" value="1"/>
</dbReference>
<comment type="similarity">
    <text evidence="1">Belongs to the GSP E family.</text>
</comment>
<dbReference type="PANTHER" id="PTHR30486">
    <property type="entry name" value="TWITCHING MOTILITY PROTEIN PILT"/>
    <property type="match status" value="1"/>
</dbReference>
<dbReference type="InterPro" id="IPR001482">
    <property type="entry name" value="T2SS/T4SS_dom"/>
</dbReference>
<protein>
    <submittedName>
        <fullName evidence="3">Conjugative transfer protein TrbB</fullName>
    </submittedName>
</protein>
<gene>
    <name evidence="3" type="ORF">HELGO_WM22268</name>
</gene>
<dbReference type="InterPro" id="IPR027417">
    <property type="entry name" value="P-loop_NTPase"/>
</dbReference>
<dbReference type="CDD" id="cd01130">
    <property type="entry name" value="VirB11-like_ATPase"/>
    <property type="match status" value="1"/>
</dbReference>